<accession>A0AA46PLY3</accession>
<dbReference type="RefSeq" id="WP_065922838.1">
    <property type="nucleotide sequence ID" value="NZ_CP106982.1"/>
</dbReference>
<evidence type="ECO:0000256" key="1">
    <source>
        <dbReference type="ARBA" id="ARBA00004651"/>
    </source>
</evidence>
<feature type="transmembrane region" description="Helical" evidence="6">
    <location>
        <begin position="6"/>
        <end position="29"/>
    </location>
</feature>
<dbReference type="AlphaFoldDB" id="A0AA46PLY3"/>
<gene>
    <name evidence="7" type="ORF">OCS65_20860</name>
</gene>
<feature type="transmembrane region" description="Helical" evidence="6">
    <location>
        <begin position="41"/>
        <end position="69"/>
    </location>
</feature>
<evidence type="ECO:0000256" key="5">
    <source>
        <dbReference type="ARBA" id="ARBA00023136"/>
    </source>
</evidence>
<dbReference type="Proteomes" id="UP001163947">
    <property type="component" value="Chromosome"/>
</dbReference>
<sequence length="214" mass="21465">MVSASAAAGVAVVALGMVLTPGPNMMYLTSRSLAQGRRAGLVSLAGVGAGFLCYLLATAAGLSALFAAVPVAHDLLRFAGAGYLAYLAWGILRPGGGALFAPAPATEHSAARLFGMGLATNVLNPKIALMYAALLPQFVSPVAGPEWRQLLVLGAVQIGVALTVNGLIVLGAAAVARRVATHPRAVRAQRLVTGTALGAFAVATACSQAPPARS</sequence>
<dbReference type="PANTHER" id="PTHR30086:SF20">
    <property type="entry name" value="ARGININE EXPORTER PROTEIN ARGO-RELATED"/>
    <property type="match status" value="1"/>
</dbReference>
<dbReference type="PIRSF" id="PIRSF006324">
    <property type="entry name" value="LeuE"/>
    <property type="match status" value="1"/>
</dbReference>
<feature type="transmembrane region" description="Helical" evidence="6">
    <location>
        <begin position="113"/>
        <end position="134"/>
    </location>
</feature>
<keyword evidence="2" id="KW-1003">Cell membrane</keyword>
<protein>
    <submittedName>
        <fullName evidence="7">LysE family translocator</fullName>
    </submittedName>
</protein>
<dbReference type="PANTHER" id="PTHR30086">
    <property type="entry name" value="ARGININE EXPORTER PROTEIN ARGO"/>
    <property type="match status" value="1"/>
</dbReference>
<organism evidence="7 8">
    <name type="scientific">Rhodococcus aetherivorans</name>
    <dbReference type="NCBI Taxonomy" id="191292"/>
    <lineage>
        <taxon>Bacteria</taxon>
        <taxon>Bacillati</taxon>
        <taxon>Actinomycetota</taxon>
        <taxon>Actinomycetes</taxon>
        <taxon>Mycobacteriales</taxon>
        <taxon>Nocardiaceae</taxon>
        <taxon>Rhodococcus</taxon>
    </lineage>
</organism>
<dbReference type="Pfam" id="PF01810">
    <property type="entry name" value="LysE"/>
    <property type="match status" value="1"/>
</dbReference>
<evidence type="ECO:0000256" key="4">
    <source>
        <dbReference type="ARBA" id="ARBA00022989"/>
    </source>
</evidence>
<evidence type="ECO:0000313" key="8">
    <source>
        <dbReference type="Proteomes" id="UP001163947"/>
    </source>
</evidence>
<dbReference type="GeneID" id="83622922"/>
<evidence type="ECO:0000313" key="7">
    <source>
        <dbReference type="EMBL" id="UYF92902.1"/>
    </source>
</evidence>
<feature type="transmembrane region" description="Helical" evidence="6">
    <location>
        <begin position="154"/>
        <end position="176"/>
    </location>
</feature>
<keyword evidence="3 6" id="KW-0812">Transmembrane</keyword>
<keyword evidence="5 6" id="KW-0472">Membrane</keyword>
<name>A0AA46PLY3_9NOCA</name>
<dbReference type="InterPro" id="IPR001123">
    <property type="entry name" value="LeuE-type"/>
</dbReference>
<dbReference type="GO" id="GO:0005886">
    <property type="term" value="C:plasma membrane"/>
    <property type="evidence" value="ECO:0007669"/>
    <property type="project" value="UniProtKB-SubCell"/>
</dbReference>
<evidence type="ECO:0000256" key="6">
    <source>
        <dbReference type="SAM" id="Phobius"/>
    </source>
</evidence>
<evidence type="ECO:0000256" key="2">
    <source>
        <dbReference type="ARBA" id="ARBA00022475"/>
    </source>
</evidence>
<evidence type="ECO:0000256" key="3">
    <source>
        <dbReference type="ARBA" id="ARBA00022692"/>
    </source>
</evidence>
<reference evidence="7" key="1">
    <citation type="submission" date="2022-09" db="EMBL/GenBank/DDBJ databases">
        <title>The genome sequence of Rhodococcus aetherivorans N1.</title>
        <authorList>
            <person name="Jiang W."/>
        </authorList>
    </citation>
    <scope>NUCLEOTIDE SEQUENCE</scope>
    <source>
        <strain evidence="7">N1</strain>
    </source>
</reference>
<proteinExistence type="predicted"/>
<comment type="subcellular location">
    <subcellularLocation>
        <location evidence="1">Cell membrane</location>
        <topology evidence="1">Multi-pass membrane protein</topology>
    </subcellularLocation>
</comment>
<dbReference type="GO" id="GO:0015171">
    <property type="term" value="F:amino acid transmembrane transporter activity"/>
    <property type="evidence" value="ECO:0007669"/>
    <property type="project" value="TreeGrafter"/>
</dbReference>
<keyword evidence="4 6" id="KW-1133">Transmembrane helix</keyword>
<feature type="transmembrane region" description="Helical" evidence="6">
    <location>
        <begin position="75"/>
        <end position="92"/>
    </location>
</feature>
<dbReference type="EMBL" id="CP106982">
    <property type="protein sequence ID" value="UYF92902.1"/>
    <property type="molecule type" value="Genomic_DNA"/>
</dbReference>